<name>A0ACA9KVT6_9GLOM</name>
<keyword evidence="2" id="KW-1185">Reference proteome</keyword>
<proteinExistence type="predicted"/>
<evidence type="ECO:0000313" key="2">
    <source>
        <dbReference type="Proteomes" id="UP000789525"/>
    </source>
</evidence>
<protein>
    <submittedName>
        <fullName evidence="1">1463_t:CDS:1</fullName>
    </submittedName>
</protein>
<sequence length="526" mass="61332">MALFTYVDVPVIIILLVIAYVSYYYYEYFTRESPLPGPLPLPLIGNAFTVAGDIAIWPSKLQLKYGDMFEVYMGPRRKVWLCNEKLAEKIFNSTTNSNFHNRINEDCDLKEIGLVNTGLAFNIDYENWTYVRKFYSKAIFSPAFMKQAMISTQNIFQKMESYWAEFDEDTVLDFSLWIRNSITDTVFLLTTSRSLHALTNYYNEISPKKDTNISDSTLKESEYFLKCTSALLNAVMWFFMVPKFFRDFPGIRLYTNKLKEQVKWLKNFVNEIVKERREEIARTPEDEELTRDLLTMFLTVNTSRDITKGIADDINDRIMTDEEITHNFIEILGAGINTVSDLMCYLVYLISKQPEVKQRLIKEFDEVLGKGSNFQLTYEGVNKLLYCDAVIKEASRVSSVAPFIVKRNEKPDEVGGYTFPEYTEFFINYVAIRKHKSKWTDPELFNPNRFFDKSHPDYENDPHTFGDGLRKCPGRNLARLNLKVILVMLFKKYDVELMDSESPLKFSGTLMKQCTGFKVKIKKRSN</sequence>
<dbReference type="EMBL" id="CAJVPT010003220">
    <property type="protein sequence ID" value="CAG8493064.1"/>
    <property type="molecule type" value="Genomic_DNA"/>
</dbReference>
<gene>
    <name evidence="1" type="ORF">ACOLOM_LOCUS2459</name>
</gene>
<reference evidence="1" key="1">
    <citation type="submission" date="2021-06" db="EMBL/GenBank/DDBJ databases">
        <authorList>
            <person name="Kallberg Y."/>
            <person name="Tangrot J."/>
            <person name="Rosling A."/>
        </authorList>
    </citation>
    <scope>NUCLEOTIDE SEQUENCE</scope>
    <source>
        <strain evidence="1">CL356</strain>
    </source>
</reference>
<organism evidence="1 2">
    <name type="scientific">Acaulospora colombiana</name>
    <dbReference type="NCBI Taxonomy" id="27376"/>
    <lineage>
        <taxon>Eukaryota</taxon>
        <taxon>Fungi</taxon>
        <taxon>Fungi incertae sedis</taxon>
        <taxon>Mucoromycota</taxon>
        <taxon>Glomeromycotina</taxon>
        <taxon>Glomeromycetes</taxon>
        <taxon>Diversisporales</taxon>
        <taxon>Acaulosporaceae</taxon>
        <taxon>Acaulospora</taxon>
    </lineage>
</organism>
<accession>A0ACA9KVT6</accession>
<dbReference type="Proteomes" id="UP000789525">
    <property type="component" value="Unassembled WGS sequence"/>
</dbReference>
<evidence type="ECO:0000313" key="1">
    <source>
        <dbReference type="EMBL" id="CAG8493064.1"/>
    </source>
</evidence>
<comment type="caution">
    <text evidence="1">The sequence shown here is derived from an EMBL/GenBank/DDBJ whole genome shotgun (WGS) entry which is preliminary data.</text>
</comment>